<dbReference type="Proteomes" id="UP001157125">
    <property type="component" value="Unassembled WGS sequence"/>
</dbReference>
<evidence type="ECO:0000256" key="5">
    <source>
        <dbReference type="ARBA" id="ARBA00022729"/>
    </source>
</evidence>
<feature type="region of interest" description="Disordered" evidence="9">
    <location>
        <begin position="295"/>
        <end position="361"/>
    </location>
</feature>
<proteinExistence type="inferred from homology"/>
<evidence type="ECO:0000256" key="6">
    <source>
        <dbReference type="ARBA" id="ARBA00023002"/>
    </source>
</evidence>
<dbReference type="Pfam" id="PF04261">
    <property type="entry name" value="Dyp_perox_N"/>
    <property type="match status" value="1"/>
</dbReference>
<keyword evidence="13" id="KW-1185">Reference proteome</keyword>
<dbReference type="InterPro" id="IPR006311">
    <property type="entry name" value="TAT_signal"/>
</dbReference>
<evidence type="ECO:0000256" key="7">
    <source>
        <dbReference type="ARBA" id="ARBA00023004"/>
    </source>
</evidence>
<comment type="similarity">
    <text evidence="8">Belongs to the DyP-type peroxidase family.</text>
</comment>
<evidence type="ECO:0000259" key="11">
    <source>
        <dbReference type="Pfam" id="PF20628"/>
    </source>
</evidence>
<dbReference type="InterPro" id="IPR048327">
    <property type="entry name" value="Dyp_perox_N"/>
</dbReference>
<dbReference type="InterPro" id="IPR048328">
    <property type="entry name" value="Dyp_perox_C"/>
</dbReference>
<evidence type="ECO:0000256" key="4">
    <source>
        <dbReference type="ARBA" id="ARBA00022723"/>
    </source>
</evidence>
<dbReference type="Pfam" id="PF20628">
    <property type="entry name" value="Dyp_perox_C"/>
    <property type="match status" value="1"/>
</dbReference>
<keyword evidence="6" id="KW-0560">Oxidoreductase</keyword>
<evidence type="ECO:0000256" key="8">
    <source>
        <dbReference type="ARBA" id="ARBA00025737"/>
    </source>
</evidence>
<dbReference type="PANTHER" id="PTHR30521:SF4">
    <property type="entry name" value="DEFERROCHELATASE"/>
    <property type="match status" value="1"/>
</dbReference>
<protein>
    <recommendedName>
        <fullName evidence="14">Deferrochelatase/peroxidase</fullName>
    </recommendedName>
</protein>
<evidence type="ECO:0000256" key="1">
    <source>
        <dbReference type="ARBA" id="ARBA00001970"/>
    </source>
</evidence>
<organism evidence="12 13">
    <name type="scientific">Demequina litorisediminis</name>
    <dbReference type="NCBI Taxonomy" id="1849022"/>
    <lineage>
        <taxon>Bacteria</taxon>
        <taxon>Bacillati</taxon>
        <taxon>Actinomycetota</taxon>
        <taxon>Actinomycetes</taxon>
        <taxon>Micrococcales</taxon>
        <taxon>Demequinaceae</taxon>
        <taxon>Demequina</taxon>
    </lineage>
</organism>
<keyword evidence="4" id="KW-0479">Metal-binding</keyword>
<dbReference type="NCBIfam" id="TIGR01413">
    <property type="entry name" value="Dyp_perox_fam"/>
    <property type="match status" value="1"/>
</dbReference>
<keyword evidence="7" id="KW-0408">Iron</keyword>
<evidence type="ECO:0000256" key="2">
    <source>
        <dbReference type="ARBA" id="ARBA00022559"/>
    </source>
</evidence>
<evidence type="ECO:0000256" key="9">
    <source>
        <dbReference type="SAM" id="MobiDB-lite"/>
    </source>
</evidence>
<evidence type="ECO:0000313" key="12">
    <source>
        <dbReference type="EMBL" id="GMA34825.1"/>
    </source>
</evidence>
<keyword evidence="5" id="KW-0732">Signal</keyword>
<evidence type="ECO:0008006" key="14">
    <source>
        <dbReference type="Google" id="ProtNLM"/>
    </source>
</evidence>
<comment type="cofactor">
    <cofactor evidence="1">
        <name>heme b</name>
        <dbReference type="ChEBI" id="CHEBI:60344"/>
    </cofactor>
</comment>
<gene>
    <name evidence="12" type="ORF">GCM10025876_10290</name>
</gene>
<feature type="domain" description="Dyp-type peroxidase C-terminal" evidence="11">
    <location>
        <begin position="233"/>
        <end position="298"/>
    </location>
</feature>
<reference evidence="13" key="1">
    <citation type="journal article" date="2019" name="Int. J. Syst. Evol. Microbiol.">
        <title>The Global Catalogue of Microorganisms (GCM) 10K type strain sequencing project: providing services to taxonomists for standard genome sequencing and annotation.</title>
        <authorList>
            <consortium name="The Broad Institute Genomics Platform"/>
            <consortium name="The Broad Institute Genome Sequencing Center for Infectious Disease"/>
            <person name="Wu L."/>
            <person name="Ma J."/>
        </authorList>
    </citation>
    <scope>NUCLEOTIDE SEQUENCE [LARGE SCALE GENOMIC DNA]</scope>
    <source>
        <strain evidence="13">NBRC 112299</strain>
    </source>
</reference>
<dbReference type="SUPFAM" id="SSF54909">
    <property type="entry name" value="Dimeric alpha+beta barrel"/>
    <property type="match status" value="1"/>
</dbReference>
<dbReference type="PROSITE" id="PS51404">
    <property type="entry name" value="DYP_PEROXIDASE"/>
    <property type="match status" value="1"/>
</dbReference>
<evidence type="ECO:0000256" key="3">
    <source>
        <dbReference type="ARBA" id="ARBA00022617"/>
    </source>
</evidence>
<dbReference type="InterPro" id="IPR006314">
    <property type="entry name" value="Dyp_peroxidase"/>
</dbReference>
<feature type="compositionally biased region" description="Basic residues" evidence="9">
    <location>
        <begin position="311"/>
        <end position="328"/>
    </location>
</feature>
<evidence type="ECO:0000313" key="13">
    <source>
        <dbReference type="Proteomes" id="UP001157125"/>
    </source>
</evidence>
<dbReference type="PANTHER" id="PTHR30521">
    <property type="entry name" value="DEFERROCHELATASE/PEROXIDASE"/>
    <property type="match status" value="1"/>
</dbReference>
<name>A0ABQ6IAJ1_9MICO</name>
<feature type="domain" description="Dyp-type peroxidase N-terminal" evidence="10">
    <location>
        <begin position="63"/>
        <end position="221"/>
    </location>
</feature>
<accession>A0ABQ6IAJ1</accession>
<dbReference type="PROSITE" id="PS51318">
    <property type="entry name" value="TAT"/>
    <property type="match status" value="1"/>
</dbReference>
<comment type="caution">
    <text evidence="12">The sequence shown here is derived from an EMBL/GenBank/DDBJ whole genome shotgun (WGS) entry which is preliminary data.</text>
</comment>
<keyword evidence="3" id="KW-0349">Heme</keyword>
<keyword evidence="2" id="KW-0575">Peroxidase</keyword>
<dbReference type="InterPro" id="IPR011008">
    <property type="entry name" value="Dimeric_a/b-barrel"/>
</dbReference>
<evidence type="ECO:0000259" key="10">
    <source>
        <dbReference type="Pfam" id="PF04261"/>
    </source>
</evidence>
<dbReference type="EMBL" id="BSUN01000001">
    <property type="protein sequence ID" value="GMA34825.1"/>
    <property type="molecule type" value="Genomic_DNA"/>
</dbReference>
<sequence length="361" mass="38412">MTHDDTAPADAPTRGVSRRALLGGAGAGIAALGIGAAGGFAAGRSTAPEVQSAATYPFQGTHQSGIVTPQQDHLHFAAFDVTTDSRDALITLLRQWSAAAVSLTAGQDIGMGTDGGSYDAPPDDTGEAHGLSASGLTLTFGFGRSLFEADGVDRFGLADRLPTALIEMPHFSGDDLEPGRVGGDLCVQACADDPQVATHAIRNLARIAFGTAALRWDQLGFGRTSSTTRAQTTPRNLMGFKDGTANLKAEDASLVDEHVWASADDGAAWMASGTYLVARRIRILTDTWDRTSLREQEQARRAHQGYGRTAQRWRRVHRARLRGRGPRRRSADSRGLARPDGAPRPVGGADAEARLQLHRRR</sequence>